<gene>
    <name evidence="11" type="ORF">PoB_002387200</name>
</gene>
<comment type="caution">
    <text evidence="11">The sequence shown here is derived from an EMBL/GenBank/DDBJ whole genome shotgun (WGS) entry which is preliminary data.</text>
</comment>
<evidence type="ECO:0000256" key="8">
    <source>
        <dbReference type="ARBA" id="ARBA00023163"/>
    </source>
</evidence>
<keyword evidence="12" id="KW-1185">Reference proteome</keyword>
<keyword evidence="9" id="KW-0539">Nucleus</keyword>
<protein>
    <recommendedName>
        <fullName evidence="3">histone deacetylase</fullName>
        <ecNumber evidence="3">3.5.1.98</ecNumber>
    </recommendedName>
</protein>
<organism evidence="11 12">
    <name type="scientific">Plakobranchus ocellatus</name>
    <dbReference type="NCBI Taxonomy" id="259542"/>
    <lineage>
        <taxon>Eukaryota</taxon>
        <taxon>Metazoa</taxon>
        <taxon>Spiralia</taxon>
        <taxon>Lophotrochozoa</taxon>
        <taxon>Mollusca</taxon>
        <taxon>Gastropoda</taxon>
        <taxon>Heterobranchia</taxon>
        <taxon>Euthyneura</taxon>
        <taxon>Panpulmonata</taxon>
        <taxon>Sacoglossa</taxon>
        <taxon>Placobranchoidea</taxon>
        <taxon>Plakobranchidae</taxon>
        <taxon>Plakobranchus</taxon>
    </lineage>
</organism>
<evidence type="ECO:0000256" key="5">
    <source>
        <dbReference type="ARBA" id="ARBA00022801"/>
    </source>
</evidence>
<feature type="coiled-coil region" evidence="10">
    <location>
        <begin position="6"/>
        <end position="38"/>
    </location>
</feature>
<evidence type="ECO:0000256" key="2">
    <source>
        <dbReference type="ARBA" id="ARBA00007738"/>
    </source>
</evidence>
<sequence length="190" mass="21532">VFLEQQQLQQKKLDQQRLEKEMLEQERLEQIKNKTKDEESAIASSAVKLKLQEFVLTKKHREAVVKDLNNSPPQFRHHWVPNTGSLDQGSPPLNLSPPYAHHLMAKYDDDFPLRKTAVNASVTAVDSVLAPLFIHLRVSALQFGASAQTKHPDPLAQPKGHSQGLSQYVTRLWAPVVCEHGTFSDDHLQY</sequence>
<dbReference type="GO" id="GO:0141221">
    <property type="term" value="F:histone deacetylase activity, hydrolytic mechanism"/>
    <property type="evidence" value="ECO:0007669"/>
    <property type="project" value="UniProtKB-EC"/>
</dbReference>
<keyword evidence="5" id="KW-0378">Hydrolase</keyword>
<feature type="non-terminal residue" evidence="11">
    <location>
        <position position="1"/>
    </location>
</feature>
<dbReference type="PANTHER" id="PTHR45364:SF13">
    <property type="entry name" value="HISTONE DEACETYLASE"/>
    <property type="match status" value="1"/>
</dbReference>
<comment type="subcellular location">
    <subcellularLocation>
        <location evidence="1">Nucleus</location>
    </subcellularLocation>
</comment>
<keyword evidence="10" id="KW-0175">Coiled coil</keyword>
<dbReference type="EC" id="3.5.1.98" evidence="3"/>
<evidence type="ECO:0000256" key="10">
    <source>
        <dbReference type="SAM" id="Coils"/>
    </source>
</evidence>
<evidence type="ECO:0000313" key="12">
    <source>
        <dbReference type="Proteomes" id="UP000735302"/>
    </source>
</evidence>
<keyword evidence="4" id="KW-0678">Repressor</keyword>
<comment type="similarity">
    <text evidence="2">Belongs to the histone deacetylase family. HD type 2 subfamily.</text>
</comment>
<evidence type="ECO:0000256" key="7">
    <source>
        <dbReference type="ARBA" id="ARBA00023015"/>
    </source>
</evidence>
<accession>A0AAV3ZQA0</accession>
<dbReference type="Proteomes" id="UP000735302">
    <property type="component" value="Unassembled WGS sequence"/>
</dbReference>
<name>A0AAV3ZQA0_9GAST</name>
<evidence type="ECO:0000256" key="6">
    <source>
        <dbReference type="ARBA" id="ARBA00022853"/>
    </source>
</evidence>
<keyword evidence="8" id="KW-0804">Transcription</keyword>
<evidence type="ECO:0000313" key="11">
    <source>
        <dbReference type="EMBL" id="GFN97366.1"/>
    </source>
</evidence>
<dbReference type="AlphaFoldDB" id="A0AAV3ZQA0"/>
<evidence type="ECO:0000256" key="3">
    <source>
        <dbReference type="ARBA" id="ARBA00012111"/>
    </source>
</evidence>
<keyword evidence="6" id="KW-0156">Chromatin regulator</keyword>
<keyword evidence="7" id="KW-0805">Transcription regulation</keyword>
<dbReference type="EMBL" id="BLXT01002748">
    <property type="protein sequence ID" value="GFN97366.1"/>
    <property type="molecule type" value="Genomic_DNA"/>
</dbReference>
<proteinExistence type="inferred from homology"/>
<dbReference type="PANTHER" id="PTHR45364">
    <property type="entry name" value="HISTONE DEACETYLASE 9-RELATED"/>
    <property type="match status" value="1"/>
</dbReference>
<evidence type="ECO:0000256" key="4">
    <source>
        <dbReference type="ARBA" id="ARBA00022491"/>
    </source>
</evidence>
<evidence type="ECO:0000256" key="1">
    <source>
        <dbReference type="ARBA" id="ARBA00004123"/>
    </source>
</evidence>
<dbReference type="GO" id="GO:0005634">
    <property type="term" value="C:nucleus"/>
    <property type="evidence" value="ECO:0007669"/>
    <property type="project" value="UniProtKB-SubCell"/>
</dbReference>
<evidence type="ECO:0000256" key="9">
    <source>
        <dbReference type="ARBA" id="ARBA00023242"/>
    </source>
</evidence>
<reference evidence="11 12" key="1">
    <citation type="journal article" date="2021" name="Elife">
        <title>Chloroplast acquisition without the gene transfer in kleptoplastic sea slugs, Plakobranchus ocellatus.</title>
        <authorList>
            <person name="Maeda T."/>
            <person name="Takahashi S."/>
            <person name="Yoshida T."/>
            <person name="Shimamura S."/>
            <person name="Takaki Y."/>
            <person name="Nagai Y."/>
            <person name="Toyoda A."/>
            <person name="Suzuki Y."/>
            <person name="Arimoto A."/>
            <person name="Ishii H."/>
            <person name="Satoh N."/>
            <person name="Nishiyama T."/>
            <person name="Hasebe M."/>
            <person name="Maruyama T."/>
            <person name="Minagawa J."/>
            <person name="Obokata J."/>
            <person name="Shigenobu S."/>
        </authorList>
    </citation>
    <scope>NUCLEOTIDE SEQUENCE [LARGE SCALE GENOMIC DNA]</scope>
</reference>